<accession>A0A0C2S7U8</accession>
<dbReference type="HOGENOM" id="CLU_2903687_0_0_1"/>
<dbReference type="AlphaFoldDB" id="A0A0C2S7U8"/>
<gene>
    <name evidence="1" type="ORF">M378DRAFT_292046</name>
</gene>
<sequence length="62" mass="6969">MKLMVNATLSACIHNLSKLEAVRVEVALNLGGSEYHEAPMTYSRMWFCTAQPVSRGRKRTIT</sequence>
<name>A0A0C2S7U8_AMAMK</name>
<dbReference type="InParanoid" id="A0A0C2S7U8"/>
<protein>
    <submittedName>
        <fullName evidence="1">Uncharacterized protein</fullName>
    </submittedName>
</protein>
<evidence type="ECO:0000313" key="1">
    <source>
        <dbReference type="EMBL" id="KIL58855.1"/>
    </source>
</evidence>
<keyword evidence="2" id="KW-1185">Reference proteome</keyword>
<evidence type="ECO:0000313" key="2">
    <source>
        <dbReference type="Proteomes" id="UP000054549"/>
    </source>
</evidence>
<organism evidence="1 2">
    <name type="scientific">Amanita muscaria (strain Koide BX008)</name>
    <dbReference type="NCBI Taxonomy" id="946122"/>
    <lineage>
        <taxon>Eukaryota</taxon>
        <taxon>Fungi</taxon>
        <taxon>Dikarya</taxon>
        <taxon>Basidiomycota</taxon>
        <taxon>Agaricomycotina</taxon>
        <taxon>Agaricomycetes</taxon>
        <taxon>Agaricomycetidae</taxon>
        <taxon>Agaricales</taxon>
        <taxon>Pluteineae</taxon>
        <taxon>Amanitaceae</taxon>
        <taxon>Amanita</taxon>
    </lineage>
</organism>
<dbReference type="EMBL" id="KN818328">
    <property type="protein sequence ID" value="KIL58855.1"/>
    <property type="molecule type" value="Genomic_DNA"/>
</dbReference>
<dbReference type="Proteomes" id="UP000054549">
    <property type="component" value="Unassembled WGS sequence"/>
</dbReference>
<proteinExistence type="predicted"/>
<reference evidence="1 2" key="1">
    <citation type="submission" date="2014-04" db="EMBL/GenBank/DDBJ databases">
        <title>Evolutionary Origins and Diversification of the Mycorrhizal Mutualists.</title>
        <authorList>
            <consortium name="DOE Joint Genome Institute"/>
            <consortium name="Mycorrhizal Genomics Consortium"/>
            <person name="Kohler A."/>
            <person name="Kuo A."/>
            <person name="Nagy L.G."/>
            <person name="Floudas D."/>
            <person name="Copeland A."/>
            <person name="Barry K.W."/>
            <person name="Cichocki N."/>
            <person name="Veneault-Fourrey C."/>
            <person name="LaButti K."/>
            <person name="Lindquist E.A."/>
            <person name="Lipzen A."/>
            <person name="Lundell T."/>
            <person name="Morin E."/>
            <person name="Murat C."/>
            <person name="Riley R."/>
            <person name="Ohm R."/>
            <person name="Sun H."/>
            <person name="Tunlid A."/>
            <person name="Henrissat B."/>
            <person name="Grigoriev I.V."/>
            <person name="Hibbett D.S."/>
            <person name="Martin F."/>
        </authorList>
    </citation>
    <scope>NUCLEOTIDE SEQUENCE [LARGE SCALE GENOMIC DNA]</scope>
    <source>
        <strain evidence="1 2">Koide BX008</strain>
    </source>
</reference>